<evidence type="ECO:0000256" key="2">
    <source>
        <dbReference type="ARBA" id="ARBA00022695"/>
    </source>
</evidence>
<dbReference type="GO" id="GO:0015074">
    <property type="term" value="P:DNA integration"/>
    <property type="evidence" value="ECO:0007669"/>
    <property type="project" value="InterPro"/>
</dbReference>
<dbReference type="PROSITE" id="PS50994">
    <property type="entry name" value="INTEGRASE"/>
    <property type="match status" value="1"/>
</dbReference>
<dbReference type="InterPro" id="IPR001584">
    <property type="entry name" value="Integrase_cat-core"/>
</dbReference>
<dbReference type="EMBL" id="WNKY01000057">
    <property type="protein sequence ID" value="MTV41475.1"/>
    <property type="molecule type" value="Genomic_DNA"/>
</dbReference>
<dbReference type="GO" id="GO:0035613">
    <property type="term" value="F:RNA stem-loop binding"/>
    <property type="evidence" value="ECO:0007669"/>
    <property type="project" value="TreeGrafter"/>
</dbReference>
<comment type="caution">
    <text evidence="9">The sequence shown here is derived from an EMBL/GenBank/DDBJ whole genome shotgun (WGS) entry which is preliminary data.</text>
</comment>
<dbReference type="GO" id="GO:0004519">
    <property type="term" value="F:endonuclease activity"/>
    <property type="evidence" value="ECO:0007669"/>
    <property type="project" value="UniProtKB-KW"/>
</dbReference>
<evidence type="ECO:0000313" key="10">
    <source>
        <dbReference type="Proteomes" id="UP000475582"/>
    </source>
</evidence>
<feature type="domain" description="Integrase catalytic" evidence="8">
    <location>
        <begin position="148"/>
        <end position="318"/>
    </location>
</feature>
<keyword evidence="2" id="KW-0548">Nucleotidyltransferase</keyword>
<evidence type="ECO:0000256" key="6">
    <source>
        <dbReference type="ARBA" id="ARBA00022918"/>
    </source>
</evidence>
<dbReference type="GO" id="GO:0003964">
    <property type="term" value="F:RNA-directed DNA polymerase activity"/>
    <property type="evidence" value="ECO:0007669"/>
    <property type="project" value="UniProtKB-KW"/>
</dbReference>
<organism evidence="9 10">
    <name type="scientific">Duganella radicis</name>
    <dbReference type="NCBI Taxonomy" id="551988"/>
    <lineage>
        <taxon>Bacteria</taxon>
        <taxon>Pseudomonadati</taxon>
        <taxon>Pseudomonadota</taxon>
        <taxon>Betaproteobacteria</taxon>
        <taxon>Burkholderiales</taxon>
        <taxon>Oxalobacteraceae</taxon>
        <taxon>Telluria group</taxon>
        <taxon>Duganella</taxon>
    </lineage>
</organism>
<protein>
    <submittedName>
        <fullName evidence="9">DDE-type integrase/transposase/recombinase</fullName>
    </submittedName>
</protein>
<name>A0A6L6PTC0_9BURK</name>
<dbReference type="OrthoDB" id="9816028at2"/>
<evidence type="ECO:0000256" key="3">
    <source>
        <dbReference type="ARBA" id="ARBA00022722"/>
    </source>
</evidence>
<keyword evidence="3" id="KW-0540">Nuclease</keyword>
<reference evidence="9 10" key="1">
    <citation type="submission" date="2019-11" db="EMBL/GenBank/DDBJ databases">
        <title>Type strains purchased from KCTC, JCM and DSMZ.</title>
        <authorList>
            <person name="Lu H."/>
        </authorList>
    </citation>
    <scope>NUCLEOTIDE SEQUENCE [LARGE SCALE GENOMIC DNA]</scope>
    <source>
        <strain evidence="9 10">KCTC 22382</strain>
    </source>
</reference>
<keyword evidence="1" id="KW-0808">Transferase</keyword>
<proteinExistence type="predicted"/>
<dbReference type="PANTHER" id="PTHR41694">
    <property type="entry name" value="ENDOGENOUS RETROVIRUS GROUP K MEMBER POL PROTEIN"/>
    <property type="match status" value="1"/>
</dbReference>
<evidence type="ECO:0000259" key="8">
    <source>
        <dbReference type="PROSITE" id="PS50994"/>
    </source>
</evidence>
<dbReference type="InterPro" id="IPR036397">
    <property type="entry name" value="RNaseH_sf"/>
</dbReference>
<dbReference type="Proteomes" id="UP000475582">
    <property type="component" value="Unassembled WGS sequence"/>
</dbReference>
<evidence type="ECO:0000256" key="4">
    <source>
        <dbReference type="ARBA" id="ARBA00022759"/>
    </source>
</evidence>
<keyword evidence="7" id="KW-0812">Transmembrane</keyword>
<dbReference type="AlphaFoldDB" id="A0A6L6PTC0"/>
<keyword evidence="6" id="KW-0695">RNA-directed DNA polymerase</keyword>
<keyword evidence="5" id="KW-0378">Hydrolase</keyword>
<dbReference type="InterPro" id="IPR012337">
    <property type="entry name" value="RNaseH-like_sf"/>
</dbReference>
<keyword evidence="4" id="KW-0255">Endonuclease</keyword>
<feature type="transmembrane region" description="Helical" evidence="7">
    <location>
        <begin position="30"/>
        <end position="51"/>
    </location>
</feature>
<keyword evidence="10" id="KW-1185">Reference proteome</keyword>
<keyword evidence="7" id="KW-0472">Membrane</keyword>
<evidence type="ECO:0000256" key="1">
    <source>
        <dbReference type="ARBA" id="ARBA00022679"/>
    </source>
</evidence>
<evidence type="ECO:0000313" key="9">
    <source>
        <dbReference type="EMBL" id="MTV41475.1"/>
    </source>
</evidence>
<dbReference type="Gene3D" id="3.30.420.10">
    <property type="entry name" value="Ribonuclease H-like superfamily/Ribonuclease H"/>
    <property type="match status" value="1"/>
</dbReference>
<accession>A0A6L6PTC0</accession>
<dbReference type="PANTHER" id="PTHR41694:SF3">
    <property type="entry name" value="RNA-DIRECTED DNA POLYMERASE-RELATED"/>
    <property type="match status" value="1"/>
</dbReference>
<evidence type="ECO:0000256" key="7">
    <source>
        <dbReference type="SAM" id="Phobius"/>
    </source>
</evidence>
<keyword evidence="7" id="KW-1133">Transmembrane helix</keyword>
<dbReference type="Pfam" id="PF13683">
    <property type="entry name" value="rve_3"/>
    <property type="match status" value="1"/>
</dbReference>
<dbReference type="SUPFAM" id="SSF53098">
    <property type="entry name" value="Ribonuclease H-like"/>
    <property type="match status" value="1"/>
</dbReference>
<sequence>MTSSTPRVRLLNISCHVWINWYLRSRTATMISSSICALACLIAVILCCLYVDRQSKRRCLGHRRFKAESDVTVISSGLRPRKAEWVRSSVLELHELHGLSHRKLAAMFNQLYFAHTGVSVGRTWVRELLIKKAHAALHCQHALKHQVPMRVPNNRQWGIDTTCVTDHEGIQHIVLGAIDHGSRLNLMLRHLRRFNRWTFLGALLLAFGEFGRPDAIKTDNHPVFHSAVVKLLLRWCGVRVRHSRPARPWENGYIERLFGTLKQCLANYPITGLRHLRTALPAFQFWCNVTRPHQHLQGQTQQQAWTGLNPFQVGPRSTRMFSAWGGRLRGMVLRH</sequence>
<dbReference type="GO" id="GO:0016787">
    <property type="term" value="F:hydrolase activity"/>
    <property type="evidence" value="ECO:0007669"/>
    <property type="project" value="UniProtKB-KW"/>
</dbReference>
<gene>
    <name evidence="9" type="ORF">GM676_28375</name>
</gene>
<evidence type="ECO:0000256" key="5">
    <source>
        <dbReference type="ARBA" id="ARBA00022801"/>
    </source>
</evidence>